<proteinExistence type="inferred from homology"/>
<name>A0A232F9H5_9HYME</name>
<dbReference type="InterPro" id="IPR016833">
    <property type="entry name" value="Put_Na-Bile_cotransptr"/>
</dbReference>
<reference evidence="2 3" key="1">
    <citation type="journal article" date="2017" name="Curr. Biol.">
        <title>The Evolution of Venom by Co-option of Single-Copy Genes.</title>
        <authorList>
            <person name="Martinson E.O."/>
            <person name="Mrinalini"/>
            <person name="Kelkar Y.D."/>
            <person name="Chang C.H."/>
            <person name="Werren J.H."/>
        </authorList>
    </citation>
    <scope>NUCLEOTIDE SEQUENCE [LARGE SCALE GENOMIC DNA]</scope>
    <source>
        <strain evidence="2 3">Alberta</strain>
        <tissue evidence="2">Whole body</tissue>
    </source>
</reference>
<evidence type="ECO:0008006" key="4">
    <source>
        <dbReference type="Google" id="ProtNLM"/>
    </source>
</evidence>
<keyword evidence="3" id="KW-1185">Reference proteome</keyword>
<dbReference type="Proteomes" id="UP000215335">
    <property type="component" value="Unassembled WGS sequence"/>
</dbReference>
<dbReference type="EMBL" id="NNAY01000665">
    <property type="protein sequence ID" value="OXU27099.1"/>
    <property type="molecule type" value="Genomic_DNA"/>
</dbReference>
<dbReference type="PANTHER" id="PTHR18640:SF5">
    <property type="entry name" value="SODIUM_BILE ACID COTRANSPORTER 7"/>
    <property type="match status" value="1"/>
</dbReference>
<dbReference type="Pfam" id="PF13593">
    <property type="entry name" value="SBF_like"/>
    <property type="match status" value="1"/>
</dbReference>
<accession>A0A232F9H5</accession>
<dbReference type="PANTHER" id="PTHR18640">
    <property type="entry name" value="SOLUTE CARRIER FAMILY 10 MEMBER 7"/>
    <property type="match status" value="1"/>
</dbReference>
<dbReference type="OrthoDB" id="188035at2759"/>
<evidence type="ECO:0000256" key="1">
    <source>
        <dbReference type="ARBA" id="ARBA00006528"/>
    </source>
</evidence>
<sequence length="358" mass="39620">MHRTPFTIDDILMEVDVECNKPLIVTVSQKKKVKRKAILYRFSFFACMNICMILAFFTSNLGGSKGLINGNFVIWYFAVPLIYFEAGLCCNYRALFSVFRDGYLLSFLMIFIYVLIPIVARIGSYLLGSAGVNSRLLKGMEVLHCLPPPFSTSLVLSRIANADIPTSVVTILICHFGGMLLSPILLYIMLGATVPPLTEINLREITYSTLIPLAIGVSLRSICFKEQQSVASLSQVDRTKWISQVLLLLTAYNLFCDAFTIDAAALYAIDILLCVFIACLSQILMTCICWTLCSTWLSQDVLLASVFTCTYKSIGFGGWLMRTAFRNTVQTAAVNLPLGILTVAQLLLGSLLASWLAP</sequence>
<evidence type="ECO:0000313" key="3">
    <source>
        <dbReference type="Proteomes" id="UP000215335"/>
    </source>
</evidence>
<comment type="caution">
    <text evidence="2">The sequence shown here is derived from an EMBL/GenBank/DDBJ whole genome shotgun (WGS) entry which is preliminary data.</text>
</comment>
<evidence type="ECO:0000313" key="2">
    <source>
        <dbReference type="EMBL" id="OXU27099.1"/>
    </source>
</evidence>
<dbReference type="Gene3D" id="1.20.1530.20">
    <property type="match status" value="1"/>
</dbReference>
<dbReference type="InterPro" id="IPR038770">
    <property type="entry name" value="Na+/solute_symporter_sf"/>
</dbReference>
<protein>
    <recommendedName>
        <fullName evidence="4">Sodium/bile acid cotransporter 7</fullName>
    </recommendedName>
</protein>
<dbReference type="GO" id="GO:0005886">
    <property type="term" value="C:plasma membrane"/>
    <property type="evidence" value="ECO:0007669"/>
    <property type="project" value="TreeGrafter"/>
</dbReference>
<gene>
    <name evidence="2" type="ORF">TSAR_005714</name>
</gene>
<dbReference type="STRING" id="543379.A0A232F9H5"/>
<comment type="similarity">
    <text evidence="1">Belongs to the bile acid:sodium symporter (BASS) (TC 2.A.28) family.</text>
</comment>
<dbReference type="AlphaFoldDB" id="A0A232F9H5"/>
<organism evidence="2 3">
    <name type="scientific">Trichomalopsis sarcophagae</name>
    <dbReference type="NCBI Taxonomy" id="543379"/>
    <lineage>
        <taxon>Eukaryota</taxon>
        <taxon>Metazoa</taxon>
        <taxon>Ecdysozoa</taxon>
        <taxon>Arthropoda</taxon>
        <taxon>Hexapoda</taxon>
        <taxon>Insecta</taxon>
        <taxon>Pterygota</taxon>
        <taxon>Neoptera</taxon>
        <taxon>Endopterygota</taxon>
        <taxon>Hymenoptera</taxon>
        <taxon>Apocrita</taxon>
        <taxon>Proctotrupomorpha</taxon>
        <taxon>Chalcidoidea</taxon>
        <taxon>Pteromalidae</taxon>
        <taxon>Pteromalinae</taxon>
        <taxon>Trichomalopsis</taxon>
    </lineage>
</organism>